<organism evidence="3 4">
    <name type="scientific">Hymenobacter actinosclerus</name>
    <dbReference type="NCBI Taxonomy" id="82805"/>
    <lineage>
        <taxon>Bacteria</taxon>
        <taxon>Pseudomonadati</taxon>
        <taxon>Bacteroidota</taxon>
        <taxon>Cytophagia</taxon>
        <taxon>Cytophagales</taxon>
        <taxon>Hymenobacteraceae</taxon>
        <taxon>Hymenobacter</taxon>
    </lineage>
</organism>
<dbReference type="Pfam" id="PF09851">
    <property type="entry name" value="SHOCT"/>
    <property type="match status" value="1"/>
</dbReference>
<evidence type="ECO:0000313" key="3">
    <source>
        <dbReference type="EMBL" id="SET98198.1"/>
    </source>
</evidence>
<keyword evidence="1" id="KW-0732">Signal</keyword>
<feature type="signal peptide" evidence="1">
    <location>
        <begin position="1"/>
        <end position="32"/>
    </location>
</feature>
<reference evidence="4" key="1">
    <citation type="submission" date="2016-10" db="EMBL/GenBank/DDBJ databases">
        <authorList>
            <person name="Varghese N."/>
            <person name="Submissions S."/>
        </authorList>
    </citation>
    <scope>NUCLEOTIDE SEQUENCE [LARGE SCALE GENOMIC DNA]</scope>
    <source>
        <strain evidence="4">DSM 15310</strain>
    </source>
</reference>
<feature type="chain" id="PRO_5011629200" evidence="1">
    <location>
        <begin position="33"/>
        <end position="189"/>
    </location>
</feature>
<dbReference type="STRING" id="82805.SAMN04487998_3385"/>
<sequence>MSIIYKSPYLVCMKKLLLIFFLSLLSSPYAQAQIPGKSVTEYTTKMGTTFHKGDTIFFAMGTTDGGAYRYAYIPANYLIGLPETHYGSVYNNNRLVIKDIRVQAANKRMAPRTVAVVSPGGVNGCVDLESAEAAGEITTKNNRKPSSTSAAQAPISSVADELLKLKGLLDSGVITKEEFDQQKTKLLSK</sequence>
<evidence type="ECO:0000256" key="1">
    <source>
        <dbReference type="SAM" id="SignalP"/>
    </source>
</evidence>
<evidence type="ECO:0000313" key="4">
    <source>
        <dbReference type="Proteomes" id="UP000198697"/>
    </source>
</evidence>
<proteinExistence type="predicted"/>
<feature type="domain" description="SHOCT" evidence="2">
    <location>
        <begin position="160"/>
        <end position="187"/>
    </location>
</feature>
<accession>A0A1I0IMZ3</accession>
<name>A0A1I0IMZ3_9BACT</name>
<dbReference type="EMBL" id="FOHS01000005">
    <property type="protein sequence ID" value="SET98198.1"/>
    <property type="molecule type" value="Genomic_DNA"/>
</dbReference>
<dbReference type="AlphaFoldDB" id="A0A1I0IMZ3"/>
<keyword evidence="4" id="KW-1185">Reference proteome</keyword>
<dbReference type="InterPro" id="IPR018649">
    <property type="entry name" value="SHOCT"/>
</dbReference>
<gene>
    <name evidence="3" type="ORF">SAMN04487998_3385</name>
</gene>
<protein>
    <submittedName>
        <fullName evidence="3">Short C-terminal domain-containing protein</fullName>
    </submittedName>
</protein>
<dbReference type="Proteomes" id="UP000198697">
    <property type="component" value="Unassembled WGS sequence"/>
</dbReference>
<evidence type="ECO:0000259" key="2">
    <source>
        <dbReference type="Pfam" id="PF09851"/>
    </source>
</evidence>